<reference evidence="1 2" key="1">
    <citation type="submission" date="2019-01" db="EMBL/GenBank/DDBJ databases">
        <title>Pseudoxanthomonas composti sp. nov., isolated from compost.</title>
        <authorList>
            <person name="Yang G."/>
        </authorList>
    </citation>
    <scope>NUCLEOTIDE SEQUENCE [LARGE SCALE GENOMIC DNA]</scope>
    <source>
        <strain evidence="1 2">GSS15</strain>
    </source>
</reference>
<dbReference type="SUPFAM" id="SSF53474">
    <property type="entry name" value="alpha/beta-Hydrolases"/>
    <property type="match status" value="1"/>
</dbReference>
<proteinExistence type="predicted"/>
<evidence type="ECO:0000313" key="2">
    <source>
        <dbReference type="Proteomes" id="UP000289784"/>
    </source>
</evidence>
<dbReference type="Gene3D" id="3.40.50.1820">
    <property type="entry name" value="alpha/beta hydrolase"/>
    <property type="match status" value="1"/>
</dbReference>
<dbReference type="NCBIfam" id="NF041940">
    <property type="entry name" value="choice_anch_X"/>
    <property type="match status" value="1"/>
</dbReference>
<dbReference type="AlphaFoldDB" id="A0A4Q1JVM7"/>
<protein>
    <submittedName>
        <fullName evidence="1">Conditioned medium factor</fullName>
    </submittedName>
</protein>
<dbReference type="OrthoDB" id="6189002at2"/>
<dbReference type="Proteomes" id="UP000289784">
    <property type="component" value="Unassembled WGS sequence"/>
</dbReference>
<name>A0A4Q1JVM7_9GAMM</name>
<organism evidence="1 2">
    <name type="scientific">Pseudoxanthomonas composti</name>
    <dbReference type="NCBI Taxonomy" id="2137479"/>
    <lineage>
        <taxon>Bacteria</taxon>
        <taxon>Pseudomonadati</taxon>
        <taxon>Pseudomonadota</taxon>
        <taxon>Gammaproteobacteria</taxon>
        <taxon>Lysobacterales</taxon>
        <taxon>Lysobacteraceae</taxon>
        <taxon>Pseudoxanthomonas</taxon>
    </lineage>
</organism>
<accession>A0A4Q1JVM7</accession>
<dbReference type="InterPro" id="IPR029058">
    <property type="entry name" value="AB_hydrolase_fold"/>
</dbReference>
<comment type="caution">
    <text evidence="1">The sequence shown here is derived from an EMBL/GenBank/DDBJ whole genome shotgun (WGS) entry which is preliminary data.</text>
</comment>
<sequence length="628" mass="66859">MPLLSHAQVARVPLGDMPVPKQLAGPPEEMPAMRAKEPAASAVISRHALLPVRFAPGQSEAQLQISAETADARVLLLPGPAQWRAQLAGTTAKAAASTASRATALAAGAEGYRAIEYRFAQLQAGPQTLRLHSDTPGARGYVLVQGDQALELASYPLHRRQRLGERMSFNAMLGARAGDDVRIANAAGSVQQATLRVVRPDGSVQEAPMFDDGQHEDAAAGDGRFGASFVPDAPGTWIAQAVVRGTDARGRAFVRTTEHVLPVLDSDLALRASTLAARQVDGRWQLQVPVQVSTGDGHYRAFAEVWGVDASGKDVAVAWIGGISQVQDGQLALGLDPRWVQRAGARAPFTLRKLRIEDPDHFIALVTAERMPLTLPALPPSQRLGTLAIDETMRMGPRPQTAQRAMPAATGARLILVHGYCSSGVWPQQQFSNASSFIDANQNRSHDAFARLLASYGSQWNSFGTVAHSQGGAAALHLYTYYWSGLDKASGARLMQSVGTPYQGTNLAGILATLGNWFGVGCGTNSDMTYDGAAAWLAGVPASARAKVNYYTTSFASTNWYTNDYCNIATDVVLNDPEDGTVEQVYAQLPGGVNRGHTVGQCHTTGMRDPAQYLDAARNATMSANAAR</sequence>
<dbReference type="EMBL" id="SAWZ01000004">
    <property type="protein sequence ID" value="RXR06219.1"/>
    <property type="molecule type" value="Genomic_DNA"/>
</dbReference>
<keyword evidence="2" id="KW-1185">Reference proteome</keyword>
<gene>
    <name evidence="1" type="ORF">EPA99_09995</name>
</gene>
<evidence type="ECO:0000313" key="1">
    <source>
        <dbReference type="EMBL" id="RXR06219.1"/>
    </source>
</evidence>